<evidence type="ECO:0000313" key="1">
    <source>
        <dbReference type="EMBL" id="PTQ41951.1"/>
    </source>
</evidence>
<keyword evidence="2" id="KW-1185">Reference proteome</keyword>
<accession>A0A2R6X778</accession>
<gene>
    <name evidence="1" type="ORF">MARPO_0032s0122</name>
</gene>
<name>A0A2R6X778_MARPO</name>
<dbReference type="Proteomes" id="UP000244005">
    <property type="component" value="Unassembled WGS sequence"/>
</dbReference>
<evidence type="ECO:0000313" key="2">
    <source>
        <dbReference type="Proteomes" id="UP000244005"/>
    </source>
</evidence>
<dbReference type="Gramene" id="Mp5g14300.1">
    <property type="protein sequence ID" value="Mp5g14300.1.cds1"/>
    <property type="gene ID" value="Mp5g14300"/>
</dbReference>
<dbReference type="AlphaFoldDB" id="A0A2R6X778"/>
<reference evidence="2" key="1">
    <citation type="journal article" date="2017" name="Cell">
        <title>Insights into land plant evolution garnered from the Marchantia polymorpha genome.</title>
        <authorList>
            <person name="Bowman J.L."/>
            <person name="Kohchi T."/>
            <person name="Yamato K.T."/>
            <person name="Jenkins J."/>
            <person name="Shu S."/>
            <person name="Ishizaki K."/>
            <person name="Yamaoka S."/>
            <person name="Nishihama R."/>
            <person name="Nakamura Y."/>
            <person name="Berger F."/>
            <person name="Adam C."/>
            <person name="Aki S.S."/>
            <person name="Althoff F."/>
            <person name="Araki T."/>
            <person name="Arteaga-Vazquez M.A."/>
            <person name="Balasubrmanian S."/>
            <person name="Barry K."/>
            <person name="Bauer D."/>
            <person name="Boehm C.R."/>
            <person name="Briginshaw L."/>
            <person name="Caballero-Perez J."/>
            <person name="Catarino B."/>
            <person name="Chen F."/>
            <person name="Chiyoda S."/>
            <person name="Chovatia M."/>
            <person name="Davies K.M."/>
            <person name="Delmans M."/>
            <person name="Demura T."/>
            <person name="Dierschke T."/>
            <person name="Dolan L."/>
            <person name="Dorantes-Acosta A.E."/>
            <person name="Eklund D.M."/>
            <person name="Florent S.N."/>
            <person name="Flores-Sandoval E."/>
            <person name="Fujiyama A."/>
            <person name="Fukuzawa H."/>
            <person name="Galik B."/>
            <person name="Grimanelli D."/>
            <person name="Grimwood J."/>
            <person name="Grossniklaus U."/>
            <person name="Hamada T."/>
            <person name="Haseloff J."/>
            <person name="Hetherington A.J."/>
            <person name="Higo A."/>
            <person name="Hirakawa Y."/>
            <person name="Hundley H.N."/>
            <person name="Ikeda Y."/>
            <person name="Inoue K."/>
            <person name="Inoue S.I."/>
            <person name="Ishida S."/>
            <person name="Jia Q."/>
            <person name="Kakita M."/>
            <person name="Kanazawa T."/>
            <person name="Kawai Y."/>
            <person name="Kawashima T."/>
            <person name="Kennedy M."/>
            <person name="Kinose K."/>
            <person name="Kinoshita T."/>
            <person name="Kohara Y."/>
            <person name="Koide E."/>
            <person name="Komatsu K."/>
            <person name="Kopischke S."/>
            <person name="Kubo M."/>
            <person name="Kyozuka J."/>
            <person name="Lagercrantz U."/>
            <person name="Lin S.S."/>
            <person name="Lindquist E."/>
            <person name="Lipzen A.M."/>
            <person name="Lu C.W."/>
            <person name="De Luna E."/>
            <person name="Martienssen R.A."/>
            <person name="Minamino N."/>
            <person name="Mizutani M."/>
            <person name="Mizutani M."/>
            <person name="Mochizuki N."/>
            <person name="Monte I."/>
            <person name="Mosher R."/>
            <person name="Nagasaki H."/>
            <person name="Nakagami H."/>
            <person name="Naramoto S."/>
            <person name="Nishitani K."/>
            <person name="Ohtani M."/>
            <person name="Okamoto T."/>
            <person name="Okumura M."/>
            <person name="Phillips J."/>
            <person name="Pollak B."/>
            <person name="Reinders A."/>
            <person name="Rovekamp M."/>
            <person name="Sano R."/>
            <person name="Sawa S."/>
            <person name="Schmid M.W."/>
            <person name="Shirakawa M."/>
            <person name="Solano R."/>
            <person name="Spunde A."/>
            <person name="Suetsugu N."/>
            <person name="Sugano S."/>
            <person name="Sugiyama A."/>
            <person name="Sun R."/>
            <person name="Suzuki Y."/>
            <person name="Takenaka M."/>
            <person name="Takezawa D."/>
            <person name="Tomogane H."/>
            <person name="Tsuzuki M."/>
            <person name="Ueda T."/>
            <person name="Umeda M."/>
            <person name="Ward J.M."/>
            <person name="Watanabe Y."/>
            <person name="Yazaki K."/>
            <person name="Yokoyama R."/>
            <person name="Yoshitake Y."/>
            <person name="Yotsui I."/>
            <person name="Zachgo S."/>
            <person name="Schmutz J."/>
        </authorList>
    </citation>
    <scope>NUCLEOTIDE SEQUENCE [LARGE SCALE GENOMIC DNA]</scope>
    <source>
        <strain evidence="2">Tak-1</strain>
    </source>
</reference>
<dbReference type="EMBL" id="KZ772704">
    <property type="protein sequence ID" value="PTQ41951.1"/>
    <property type="molecule type" value="Genomic_DNA"/>
</dbReference>
<protein>
    <submittedName>
        <fullName evidence="1">Uncharacterized protein</fullName>
    </submittedName>
</protein>
<sequence>MQVLDHAYIDAFESNGFQEFRFFLIRCIIGSCSPMGSKWVQHISLYSMRKVLQDGLGMGIGVAAAEVSFEIAAASDLHINQPAWTSPYHNRTCFSRKAYYTIIGGRFSAKGLDRKEIPWMPFLVSKVTYFR</sequence>
<proteinExistence type="predicted"/>
<organism evidence="1 2">
    <name type="scientific">Marchantia polymorpha</name>
    <name type="common">Common liverwort</name>
    <name type="synonym">Marchantia aquatica</name>
    <dbReference type="NCBI Taxonomy" id="3197"/>
    <lineage>
        <taxon>Eukaryota</taxon>
        <taxon>Viridiplantae</taxon>
        <taxon>Streptophyta</taxon>
        <taxon>Embryophyta</taxon>
        <taxon>Marchantiophyta</taxon>
        <taxon>Marchantiopsida</taxon>
        <taxon>Marchantiidae</taxon>
        <taxon>Marchantiales</taxon>
        <taxon>Marchantiaceae</taxon>
        <taxon>Marchantia</taxon>
    </lineage>
</organism>